<keyword evidence="1" id="KW-0472">Membrane</keyword>
<feature type="chain" id="PRO_5035021047" description="LPS-assembly protein LptD" evidence="1">
    <location>
        <begin position="24"/>
        <end position="716"/>
    </location>
</feature>
<dbReference type="PANTHER" id="PTHR30189:SF1">
    <property type="entry name" value="LPS-ASSEMBLY PROTEIN LPTD"/>
    <property type="match status" value="1"/>
</dbReference>
<evidence type="ECO:0000313" key="3">
    <source>
        <dbReference type="EMBL" id="QYZ71160.1"/>
    </source>
</evidence>
<dbReference type="GO" id="GO:0009279">
    <property type="term" value="C:cell outer membrane"/>
    <property type="evidence" value="ECO:0007669"/>
    <property type="project" value="UniProtKB-SubCell"/>
</dbReference>
<dbReference type="PANTHER" id="PTHR30189">
    <property type="entry name" value="LPS-ASSEMBLY PROTEIN"/>
    <property type="match status" value="1"/>
</dbReference>
<dbReference type="Proteomes" id="UP000826300">
    <property type="component" value="Chromosome"/>
</dbReference>
<evidence type="ECO:0000259" key="2">
    <source>
        <dbReference type="Pfam" id="PF04453"/>
    </source>
</evidence>
<evidence type="ECO:0000256" key="1">
    <source>
        <dbReference type="HAMAP-Rule" id="MF_01411"/>
    </source>
</evidence>
<reference evidence="3" key="1">
    <citation type="submission" date="2021-02" db="EMBL/GenBank/DDBJ databases">
        <title>Rhodobacter shimadae sp. nov., an aerobic anoxygenic phototrophic bacterium isolated from a hot spring.</title>
        <authorList>
            <person name="Muramatsu S."/>
            <person name="Haruta S."/>
            <person name="Hirose S."/>
            <person name="Hanada S."/>
        </authorList>
    </citation>
    <scope>NUCLEOTIDE SEQUENCE</scope>
    <source>
        <strain evidence="3">N10</strain>
    </source>
</reference>
<keyword evidence="1" id="KW-0998">Cell outer membrane</keyword>
<name>A0A8G0ZYF0_9RHOB</name>
<comment type="function">
    <text evidence="1">Involved in the assembly of lipopolysaccharide (LPS) at the surface of the outer membrane.</text>
</comment>
<dbReference type="InterPro" id="IPR007543">
    <property type="entry name" value="LptD_C"/>
</dbReference>
<organism evidence="3 4">
    <name type="scientific">Neotabrizicola shimadae</name>
    <dbReference type="NCBI Taxonomy" id="2807096"/>
    <lineage>
        <taxon>Bacteria</taxon>
        <taxon>Pseudomonadati</taxon>
        <taxon>Pseudomonadota</taxon>
        <taxon>Alphaproteobacteria</taxon>
        <taxon>Rhodobacterales</taxon>
        <taxon>Paracoccaceae</taxon>
        <taxon>Neotabrizicola</taxon>
    </lineage>
</organism>
<feature type="signal peptide" evidence="1">
    <location>
        <begin position="1"/>
        <end position="23"/>
    </location>
</feature>
<gene>
    <name evidence="1" type="primary">lptD</name>
    <name evidence="3" type="ORF">JO391_06545</name>
</gene>
<dbReference type="InterPro" id="IPR020889">
    <property type="entry name" value="LipoPS_assembly_LptD"/>
</dbReference>
<evidence type="ECO:0000313" key="4">
    <source>
        <dbReference type="Proteomes" id="UP000826300"/>
    </source>
</evidence>
<dbReference type="EMBL" id="CP069370">
    <property type="protein sequence ID" value="QYZ71160.1"/>
    <property type="molecule type" value="Genomic_DNA"/>
</dbReference>
<comment type="caution">
    <text evidence="1">Lacks conserved residue(s) required for the propagation of feature annotation.</text>
</comment>
<dbReference type="RefSeq" id="WP_220663526.1">
    <property type="nucleotide sequence ID" value="NZ_CP069370.1"/>
</dbReference>
<keyword evidence="1" id="KW-0732">Signal</keyword>
<comment type="subcellular location">
    <subcellularLocation>
        <location evidence="1">Cell outer membrane</location>
    </subcellularLocation>
</comment>
<comment type="subunit">
    <text evidence="1">Component of the lipopolysaccharide transport and assembly complex.</text>
</comment>
<dbReference type="GO" id="GO:0015920">
    <property type="term" value="P:lipopolysaccharide transport"/>
    <property type="evidence" value="ECO:0007669"/>
    <property type="project" value="InterPro"/>
</dbReference>
<keyword evidence="4" id="KW-1185">Reference proteome</keyword>
<comment type="similarity">
    <text evidence="1">Belongs to the LptD family.</text>
</comment>
<dbReference type="KEGG" id="nsm:JO391_06545"/>
<sequence precursor="true">MRRLLRICVLAIGVVAAAGATRAQEAEEALATLVADELAIEADSRLVADGSVEVFYRGLRMTASRLVYDRTTETLTIEGPIRIDDGKGDVVVAEEAELSTDLRQGILRSARLVMGDQLQIAANEVQRVDGRYSRMNRAVASSCRVCAGESVPLWEIRARSIVQDDLRQRLYFEDASLRVVGVPVAVIPRLRIPSPGVERATGFLVPSVVTSSLLGNGLKLPYFIALSDDRDLTLTPFVTDRDGRTLGFRYRQAWAKANLSFEGAITQDQILPGEIRGYGDVTGSVILPRDYVLTFDILGVSDPGYLLDYDISDADRLPSVVSVTRVQRDEIVNANSVYWQSLRESEDNSTLPTPITHVSWASRFAMPGLGGEGNLEVQVYGAARASSLPNDANADGVADGRDTQRGSVAFDWQRTWISGNGLLASAQASITGDVYNIAQDGSYNGQFQRLFPVGALELRWPFSRTTAGGALQTLEPVMQAVLAPQDNSGIPNEDSTLVEFDETNLLSLDRFPGWDAVETGPHLNLGLNWSHATTGGWIYSATAGKVLRVEADEQFSIASGLTSTVSDWLAVFQLAREGLAFTNRAVITDEASFTKAESRLDAVGSWGSLGASYFWAVADESEGRDIPSNEIFLDASYQVTPAWNATVLGRYDLQASAPIRAGVGVQYRNECVAVDLSLSRRYTSSTNVDPSTDFGISVDLLGLGNSDSGPARTCWR</sequence>
<dbReference type="InterPro" id="IPR050218">
    <property type="entry name" value="LptD"/>
</dbReference>
<proteinExistence type="inferred from homology"/>
<feature type="domain" description="LptD C-terminal" evidence="2">
    <location>
        <begin position="275"/>
        <end position="643"/>
    </location>
</feature>
<accession>A0A8G0ZYF0</accession>
<dbReference type="GO" id="GO:1990351">
    <property type="term" value="C:transporter complex"/>
    <property type="evidence" value="ECO:0007669"/>
    <property type="project" value="TreeGrafter"/>
</dbReference>
<dbReference type="Pfam" id="PF04453">
    <property type="entry name" value="LptD"/>
    <property type="match status" value="1"/>
</dbReference>
<dbReference type="HAMAP" id="MF_01411">
    <property type="entry name" value="LPS_assembly_LptD"/>
    <property type="match status" value="1"/>
</dbReference>
<dbReference type="AlphaFoldDB" id="A0A8G0ZYF0"/>
<dbReference type="GO" id="GO:0043165">
    <property type="term" value="P:Gram-negative-bacterium-type cell outer membrane assembly"/>
    <property type="evidence" value="ECO:0007669"/>
    <property type="project" value="UniProtKB-UniRule"/>
</dbReference>
<protein>
    <recommendedName>
        <fullName evidence="1">LPS-assembly protein LptD</fullName>
    </recommendedName>
</protein>